<evidence type="ECO:0000256" key="1">
    <source>
        <dbReference type="SAM" id="MobiDB-lite"/>
    </source>
</evidence>
<feature type="compositionally biased region" description="Basic and acidic residues" evidence="1">
    <location>
        <begin position="133"/>
        <end position="142"/>
    </location>
</feature>
<feature type="region of interest" description="Disordered" evidence="1">
    <location>
        <begin position="113"/>
        <end position="187"/>
    </location>
</feature>
<protein>
    <submittedName>
        <fullName evidence="2">Uncharacterized protein</fullName>
    </submittedName>
</protein>
<sequence>MSLLDRLREAVFRLIMISALAKNRSSPEPPSSDHYYYPNDHHHSEAIADCIQFIKKSTTTADDDDETRNSAAAFPLPVIIGSTPIGNNDGVKALLVSARRSCTYISIERSHYKRMKKEVSDGESSSSGVQNFEFDKEYHRSDGDEDSEITENQEEGGASNHQPAQDTNSQQSSEQQTDASQRDTNERLKEISTRIGYEFDLSTERTEVFDQLKGIPGPTLKHQFYISKKLVKEPEPMDLFRGLPEVSRPAFVLDLLKIDGMI</sequence>
<feature type="compositionally biased region" description="Acidic residues" evidence="1">
    <location>
        <begin position="143"/>
        <end position="154"/>
    </location>
</feature>
<evidence type="ECO:0000313" key="3">
    <source>
        <dbReference type="Proteomes" id="UP000298416"/>
    </source>
</evidence>
<accession>A0A8X8WRC8</accession>
<gene>
    <name evidence="2" type="ORF">SASPL_141288</name>
</gene>
<dbReference type="AlphaFoldDB" id="A0A8X8WRC8"/>
<dbReference type="PANTHER" id="PTHR35111">
    <property type="entry name" value="F10A5.9-RELATED"/>
    <property type="match status" value="1"/>
</dbReference>
<dbReference type="Proteomes" id="UP000298416">
    <property type="component" value="Unassembled WGS sequence"/>
</dbReference>
<reference evidence="2" key="2">
    <citation type="submission" date="2020-08" db="EMBL/GenBank/DDBJ databases">
        <title>Plant Genome Project.</title>
        <authorList>
            <person name="Zhang R.-G."/>
        </authorList>
    </citation>
    <scope>NUCLEOTIDE SEQUENCE</scope>
    <source>
        <strain evidence="2">Huo1</strain>
        <tissue evidence="2">Leaf</tissue>
    </source>
</reference>
<dbReference type="PANTHER" id="PTHR35111:SF1">
    <property type="entry name" value="OS04G0115900 PROTEIN"/>
    <property type="match status" value="1"/>
</dbReference>
<comment type="caution">
    <text evidence="2">The sequence shown here is derived from an EMBL/GenBank/DDBJ whole genome shotgun (WGS) entry which is preliminary data.</text>
</comment>
<evidence type="ECO:0000313" key="2">
    <source>
        <dbReference type="EMBL" id="KAG6399803.1"/>
    </source>
</evidence>
<proteinExistence type="predicted"/>
<keyword evidence="3" id="KW-1185">Reference proteome</keyword>
<feature type="compositionally biased region" description="Polar residues" evidence="1">
    <location>
        <begin position="159"/>
        <end position="179"/>
    </location>
</feature>
<organism evidence="2">
    <name type="scientific">Salvia splendens</name>
    <name type="common">Scarlet sage</name>
    <dbReference type="NCBI Taxonomy" id="180675"/>
    <lineage>
        <taxon>Eukaryota</taxon>
        <taxon>Viridiplantae</taxon>
        <taxon>Streptophyta</taxon>
        <taxon>Embryophyta</taxon>
        <taxon>Tracheophyta</taxon>
        <taxon>Spermatophyta</taxon>
        <taxon>Magnoliopsida</taxon>
        <taxon>eudicotyledons</taxon>
        <taxon>Gunneridae</taxon>
        <taxon>Pentapetalae</taxon>
        <taxon>asterids</taxon>
        <taxon>lamiids</taxon>
        <taxon>Lamiales</taxon>
        <taxon>Lamiaceae</taxon>
        <taxon>Nepetoideae</taxon>
        <taxon>Mentheae</taxon>
        <taxon>Salviinae</taxon>
        <taxon>Salvia</taxon>
        <taxon>Salvia subgen. Calosphace</taxon>
        <taxon>core Calosphace</taxon>
    </lineage>
</organism>
<reference evidence="2" key="1">
    <citation type="submission" date="2018-01" db="EMBL/GenBank/DDBJ databases">
        <authorList>
            <person name="Mao J.F."/>
        </authorList>
    </citation>
    <scope>NUCLEOTIDE SEQUENCE</scope>
    <source>
        <strain evidence="2">Huo1</strain>
        <tissue evidence="2">Leaf</tissue>
    </source>
</reference>
<dbReference type="EMBL" id="PNBA02000015">
    <property type="protein sequence ID" value="KAG6399803.1"/>
    <property type="molecule type" value="Genomic_DNA"/>
</dbReference>
<name>A0A8X8WRC8_SALSN</name>